<dbReference type="STRING" id="673521.SAMN05660991_02235"/>
<dbReference type="Proteomes" id="UP000198960">
    <property type="component" value="Unassembled WGS sequence"/>
</dbReference>
<sequence>MVTAVVVPLLVALLVLVNLRGDDAGDDPPAQVSGPASTARADLPVLEVPVPPVTPEADAACPAFMTELPIELAGQASRRVLSDTPYAYAWGEPPIVLRCGVERPAGFVLGAEQFNLNQVRWFLDDSDPDVTVWTAIDRPVYVEIAVPASIDSEPVVTLGGLIAATMPAQEPLPG</sequence>
<accession>A0A1H8TGK4</accession>
<protein>
    <recommendedName>
        <fullName evidence="3">DUF3515 domain-containing protein</fullName>
    </recommendedName>
</protein>
<evidence type="ECO:0008006" key="3">
    <source>
        <dbReference type="Google" id="ProtNLM"/>
    </source>
</evidence>
<evidence type="ECO:0000313" key="2">
    <source>
        <dbReference type="Proteomes" id="UP000198960"/>
    </source>
</evidence>
<dbReference type="AlphaFoldDB" id="A0A1H8TGK4"/>
<keyword evidence="2" id="KW-1185">Reference proteome</keyword>
<dbReference type="RefSeq" id="WP_244524600.1">
    <property type="nucleotide sequence ID" value="NZ_FOEE01000006.1"/>
</dbReference>
<dbReference type="Pfam" id="PF12028">
    <property type="entry name" value="DUF3515"/>
    <property type="match status" value="1"/>
</dbReference>
<gene>
    <name evidence="1" type="ORF">SAMN05660991_02235</name>
</gene>
<dbReference type="EMBL" id="FOEE01000006">
    <property type="protein sequence ID" value="SEO90017.1"/>
    <property type="molecule type" value="Genomic_DNA"/>
</dbReference>
<proteinExistence type="predicted"/>
<dbReference type="InterPro" id="IPR021903">
    <property type="entry name" value="DUF3515"/>
</dbReference>
<evidence type="ECO:0000313" key="1">
    <source>
        <dbReference type="EMBL" id="SEO90017.1"/>
    </source>
</evidence>
<organism evidence="1 2">
    <name type="scientific">Trujillonella endophytica</name>
    <dbReference type="NCBI Taxonomy" id="673521"/>
    <lineage>
        <taxon>Bacteria</taxon>
        <taxon>Bacillati</taxon>
        <taxon>Actinomycetota</taxon>
        <taxon>Actinomycetes</taxon>
        <taxon>Geodermatophilales</taxon>
        <taxon>Geodermatophilaceae</taxon>
        <taxon>Trujillonella</taxon>
    </lineage>
</organism>
<reference evidence="2" key="1">
    <citation type="submission" date="2016-10" db="EMBL/GenBank/DDBJ databases">
        <authorList>
            <person name="Varghese N."/>
            <person name="Submissions S."/>
        </authorList>
    </citation>
    <scope>NUCLEOTIDE SEQUENCE [LARGE SCALE GENOMIC DNA]</scope>
    <source>
        <strain evidence="2">DSM 45413</strain>
    </source>
</reference>
<name>A0A1H8TGK4_9ACTN</name>